<evidence type="ECO:0000256" key="3">
    <source>
        <dbReference type="PROSITE-ProRule" id="PRU00182"/>
    </source>
</evidence>
<dbReference type="Pfam" id="PF00849">
    <property type="entry name" value="PseudoU_synth_2"/>
    <property type="match status" value="1"/>
</dbReference>
<evidence type="ECO:0000256" key="2">
    <source>
        <dbReference type="ARBA" id="ARBA00023235"/>
    </source>
</evidence>
<comment type="similarity">
    <text evidence="1">Belongs to the pseudouridine synthase RluA family.</text>
</comment>
<dbReference type="InterPro" id="IPR006224">
    <property type="entry name" value="PsdUridine_synth_RluA-like_CS"/>
</dbReference>
<gene>
    <name evidence="6" type="ORF">LZC94_38960</name>
</gene>
<dbReference type="InterPro" id="IPR050188">
    <property type="entry name" value="RluA_PseudoU_synthase"/>
</dbReference>
<keyword evidence="3" id="KW-0694">RNA-binding</keyword>
<dbReference type="InterPro" id="IPR006145">
    <property type="entry name" value="PsdUridine_synth_RsuA/RluA"/>
</dbReference>
<feature type="domain" description="RNA-binding S4" evidence="5">
    <location>
        <begin position="22"/>
        <end position="68"/>
    </location>
</feature>
<dbReference type="InterPro" id="IPR002942">
    <property type="entry name" value="S4_RNA-bd"/>
</dbReference>
<evidence type="ECO:0000259" key="4">
    <source>
        <dbReference type="Pfam" id="PF00849"/>
    </source>
</evidence>
<organism evidence="6 7">
    <name type="scientific">Pendulispora albinea</name>
    <dbReference type="NCBI Taxonomy" id="2741071"/>
    <lineage>
        <taxon>Bacteria</taxon>
        <taxon>Pseudomonadati</taxon>
        <taxon>Myxococcota</taxon>
        <taxon>Myxococcia</taxon>
        <taxon>Myxococcales</taxon>
        <taxon>Sorangiineae</taxon>
        <taxon>Pendulisporaceae</taxon>
        <taxon>Pendulispora</taxon>
    </lineage>
</organism>
<dbReference type="CDD" id="cd00165">
    <property type="entry name" value="S4"/>
    <property type="match status" value="1"/>
</dbReference>
<dbReference type="Gene3D" id="3.10.290.10">
    <property type="entry name" value="RNA-binding S4 domain"/>
    <property type="match status" value="1"/>
</dbReference>
<evidence type="ECO:0000313" key="6">
    <source>
        <dbReference type="EMBL" id="WXB13802.1"/>
    </source>
</evidence>
<dbReference type="PANTHER" id="PTHR21600:SF44">
    <property type="entry name" value="RIBOSOMAL LARGE SUBUNIT PSEUDOURIDINE SYNTHASE D"/>
    <property type="match status" value="1"/>
</dbReference>
<proteinExistence type="inferred from homology"/>
<reference evidence="6 7" key="1">
    <citation type="submission" date="2021-12" db="EMBL/GenBank/DDBJ databases">
        <title>Discovery of the Pendulisporaceae a myxobacterial family with distinct sporulation behavior and unique specialized metabolism.</title>
        <authorList>
            <person name="Garcia R."/>
            <person name="Popoff A."/>
            <person name="Bader C.D."/>
            <person name="Loehr J."/>
            <person name="Walesch S."/>
            <person name="Walt C."/>
            <person name="Boldt J."/>
            <person name="Bunk B."/>
            <person name="Haeckl F.J.F.P.J."/>
            <person name="Gunesch A.P."/>
            <person name="Birkelbach J."/>
            <person name="Nuebel U."/>
            <person name="Pietschmann T."/>
            <person name="Bach T."/>
            <person name="Mueller R."/>
        </authorList>
    </citation>
    <scope>NUCLEOTIDE SEQUENCE [LARGE SCALE GENOMIC DNA]</scope>
    <source>
        <strain evidence="6 7">MSr11954</strain>
    </source>
</reference>
<dbReference type="SUPFAM" id="SSF55174">
    <property type="entry name" value="Alpha-L RNA-binding motif"/>
    <property type="match status" value="1"/>
</dbReference>
<keyword evidence="7" id="KW-1185">Reference proteome</keyword>
<dbReference type="Gene3D" id="3.30.2350.10">
    <property type="entry name" value="Pseudouridine synthase"/>
    <property type="match status" value="1"/>
</dbReference>
<dbReference type="InterPro" id="IPR036986">
    <property type="entry name" value="S4_RNA-bd_sf"/>
</dbReference>
<dbReference type="RefSeq" id="WP_394823418.1">
    <property type="nucleotide sequence ID" value="NZ_CP089984.1"/>
</dbReference>
<dbReference type="Proteomes" id="UP001370348">
    <property type="component" value="Chromosome"/>
</dbReference>
<dbReference type="PROSITE" id="PS50889">
    <property type="entry name" value="S4"/>
    <property type="match status" value="1"/>
</dbReference>
<protein>
    <submittedName>
        <fullName evidence="6">RluA family pseudouridine synthase</fullName>
    </submittedName>
</protein>
<sequence length="330" mass="35319">MVEKNANEANSEFTVPERLNGERLDRAAAQLATGLSRARLKRAIEGGAVRVNGKRRPKGATVATGDVIAIDTTQVSDADSPAEATPDEPLLVGFEGEGVLVVDKPAGQPTAPLRAGETGALANALVGRYPELAGIGYSAREPGLVHRLDTDTSGLVLVARTKEAFEVLRAALKEDRIEKRYLLLCASADLPDEGSIEFPIANHPKDQRRVYPCIHPRDVMRYAPRPASTFYRVVQRGSPWALVEVTVSRALRHQIRAHFAAIDHPLAGDVLYGGAEIRSLGRHALHASRIAFTGAPGVAKFDVTSPLPPAMASLVTVTADSPDAPEIEQT</sequence>
<keyword evidence="2" id="KW-0413">Isomerase</keyword>
<evidence type="ECO:0000259" key="5">
    <source>
        <dbReference type="Pfam" id="PF01479"/>
    </source>
</evidence>
<accession>A0ABZ2LSQ2</accession>
<feature type="domain" description="Pseudouridine synthase RsuA/RluA-like" evidence="4">
    <location>
        <begin position="99"/>
        <end position="261"/>
    </location>
</feature>
<dbReference type="CDD" id="cd02869">
    <property type="entry name" value="PseudoU_synth_RluA_like"/>
    <property type="match status" value="1"/>
</dbReference>
<evidence type="ECO:0000256" key="1">
    <source>
        <dbReference type="ARBA" id="ARBA00010876"/>
    </source>
</evidence>
<evidence type="ECO:0000313" key="7">
    <source>
        <dbReference type="Proteomes" id="UP001370348"/>
    </source>
</evidence>
<name>A0ABZ2LSQ2_9BACT</name>
<dbReference type="PROSITE" id="PS01129">
    <property type="entry name" value="PSI_RLU"/>
    <property type="match status" value="1"/>
</dbReference>
<dbReference type="PANTHER" id="PTHR21600">
    <property type="entry name" value="MITOCHONDRIAL RNA PSEUDOURIDINE SYNTHASE"/>
    <property type="match status" value="1"/>
</dbReference>
<dbReference type="EMBL" id="CP089984">
    <property type="protein sequence ID" value="WXB13802.1"/>
    <property type="molecule type" value="Genomic_DNA"/>
</dbReference>
<dbReference type="InterPro" id="IPR020103">
    <property type="entry name" value="PsdUridine_synth_cat_dom_sf"/>
</dbReference>
<dbReference type="Pfam" id="PF01479">
    <property type="entry name" value="S4"/>
    <property type="match status" value="1"/>
</dbReference>
<dbReference type="SUPFAM" id="SSF55120">
    <property type="entry name" value="Pseudouridine synthase"/>
    <property type="match status" value="1"/>
</dbReference>